<protein>
    <submittedName>
        <fullName evidence="1">Uncharacterized protein</fullName>
    </submittedName>
</protein>
<reference evidence="1" key="1">
    <citation type="submission" date="2018-12" db="EMBL/GenBank/DDBJ databases">
        <title>Novel natural products biosynthetic potential of the class Ktedonobacteria.</title>
        <authorList>
            <person name="Zheng Y."/>
            <person name="Saitou A."/>
            <person name="Wang C.M."/>
            <person name="Toyoda A."/>
            <person name="Minakuchi Y."/>
            <person name="Sekiguchi Y."/>
            <person name="Ueda K."/>
            <person name="Takano H."/>
            <person name="Sakai Y."/>
            <person name="Yokota A."/>
            <person name="Yabe S."/>
        </authorList>
    </citation>
    <scope>NUCLEOTIDE SEQUENCE</scope>
    <source>
        <strain evidence="1">A3-2</strain>
    </source>
</reference>
<dbReference type="EMBL" id="AP019377">
    <property type="protein sequence ID" value="BBH94741.1"/>
    <property type="molecule type" value="Genomic_DNA"/>
</dbReference>
<proteinExistence type="predicted"/>
<gene>
    <name evidence="1" type="ORF">KTA_29400</name>
</gene>
<evidence type="ECO:0000313" key="1">
    <source>
        <dbReference type="EMBL" id="BBH94741.1"/>
    </source>
</evidence>
<organism evidence="1">
    <name type="scientific">Thermogemmatispora argillosa</name>
    <dbReference type="NCBI Taxonomy" id="2045280"/>
    <lineage>
        <taxon>Bacteria</taxon>
        <taxon>Bacillati</taxon>
        <taxon>Chloroflexota</taxon>
        <taxon>Ktedonobacteria</taxon>
        <taxon>Thermogemmatisporales</taxon>
        <taxon>Thermogemmatisporaceae</taxon>
        <taxon>Thermogemmatispora</taxon>
    </lineage>
</organism>
<name>A0A455T601_9CHLR</name>
<dbReference type="AlphaFoldDB" id="A0A455T601"/>
<sequence>MAVTPEAVDVAELLGAVAVTRFCRLLLPPEEFTSILVAINQTKSKIMAAVTRHAAEAKKPKRT</sequence>
<accession>A0A455T601</accession>